<dbReference type="RefSeq" id="WP_125118489.1">
    <property type="nucleotide sequence ID" value="NZ_AP019309.1"/>
</dbReference>
<dbReference type="OrthoDB" id="5593847at2"/>
<dbReference type="InParanoid" id="A0A3G9JHX9"/>
<accession>A0A3G9JHX9</accession>
<evidence type="ECO:0000313" key="2">
    <source>
        <dbReference type="EMBL" id="BBH25551.1"/>
    </source>
</evidence>
<evidence type="ECO:0000313" key="3">
    <source>
        <dbReference type="Proteomes" id="UP000268059"/>
    </source>
</evidence>
<dbReference type="Pfam" id="PF13401">
    <property type="entry name" value="AAA_22"/>
    <property type="match status" value="1"/>
</dbReference>
<dbReference type="GO" id="GO:0016887">
    <property type="term" value="F:ATP hydrolysis activity"/>
    <property type="evidence" value="ECO:0007669"/>
    <property type="project" value="InterPro"/>
</dbReference>
<dbReference type="SUPFAM" id="SSF52540">
    <property type="entry name" value="P-loop containing nucleoside triphosphate hydrolases"/>
    <property type="match status" value="1"/>
</dbReference>
<evidence type="ECO:0000259" key="1">
    <source>
        <dbReference type="Pfam" id="PF13401"/>
    </source>
</evidence>
<keyword evidence="3" id="KW-1185">Reference proteome</keyword>
<feature type="domain" description="ORC1/DEAH AAA+ ATPase" evidence="1">
    <location>
        <begin position="156"/>
        <end position="295"/>
    </location>
</feature>
<proteinExistence type="predicted"/>
<protein>
    <recommendedName>
        <fullName evidence="1">ORC1/DEAH AAA+ ATPase domain-containing protein</fullName>
    </recommendedName>
</protein>
<name>A0A3G9JHX9_9FIRM</name>
<dbReference type="InterPro" id="IPR027417">
    <property type="entry name" value="P-loop_NTPase"/>
</dbReference>
<reference evidence="2 3" key="1">
    <citation type="submission" date="2018-11" db="EMBL/GenBank/DDBJ databases">
        <title>Novel Erysipelotrichaceae bacterium isolated from small intestine of a swine.</title>
        <authorList>
            <person name="Kim J.S."/>
            <person name="Choe H."/>
            <person name="Lee Y.R."/>
            <person name="Kim K.M."/>
            <person name="Park D.S."/>
        </authorList>
    </citation>
    <scope>NUCLEOTIDE SEQUENCE [LARGE SCALE GENOMIC DNA]</scope>
    <source>
        <strain evidence="2 3">SG0102</strain>
    </source>
</reference>
<dbReference type="Proteomes" id="UP000268059">
    <property type="component" value="Chromosome"/>
</dbReference>
<sequence>MKYHYKDLKSDSKLYEDYDLSQSTAVYAEYMDLSEMNDVYHGNPLIEALPLYLSQNELAMDNFRMITVPSPKKLASMPIQFRLSSVNALDRLIIPMRWHYELQREIYWCMLRAYENRKLIFDPLSGGIKLSISGQERSEKYRVRFPISEGNPGFSVLGLSGCGKSKAVELALSHLPQVIIHYPQTPQQFIQLPYLYIVCQPNTNMSAIWDSIAQAIDLAIGNDESMAYYLQMKKCRKLNEKLDYAVRLCTLFKVGIIILDEIEFIKTSTRKETLESLLSFNNRTGVALAIVGTQSDKEKLFPTWQMCRRFGRDIDASEYCQNHDEYMNILAQITQFQWFTTKVHFTSEMMELFFSQTKGTIGLTIAIYKEMNKRYLELSSHGNPPEISSDFIYQCAQSCSLKSNQRIKTDYNPYISEEMYEKELPLQEENKSSILNQDPPSIPNRINDITDKIASENDIPYKDIQSAVSSILLNNPNSTDDQIIKLALRKLNNRKGSVKPSPKKKPYFDINNAYEEIVKHVEE</sequence>
<dbReference type="EMBL" id="AP019309">
    <property type="protein sequence ID" value="BBH25551.1"/>
    <property type="molecule type" value="Genomic_DNA"/>
</dbReference>
<dbReference type="AlphaFoldDB" id="A0A3G9JHX9"/>
<dbReference type="InterPro" id="IPR049945">
    <property type="entry name" value="AAA_22"/>
</dbReference>
<organism evidence="2 3">
    <name type="scientific">Intestinibaculum porci</name>
    <dbReference type="NCBI Taxonomy" id="2487118"/>
    <lineage>
        <taxon>Bacteria</taxon>
        <taxon>Bacillati</taxon>
        <taxon>Bacillota</taxon>
        <taxon>Erysipelotrichia</taxon>
        <taxon>Erysipelotrichales</taxon>
        <taxon>Erysipelotrichaceae</taxon>
        <taxon>Intestinibaculum</taxon>
    </lineage>
</organism>
<gene>
    <name evidence="2" type="ORF">SG0102_04850</name>
</gene>
<dbReference type="Gene3D" id="3.40.50.300">
    <property type="entry name" value="P-loop containing nucleotide triphosphate hydrolases"/>
    <property type="match status" value="1"/>
</dbReference>
<dbReference type="KEGG" id="ebm:SG0102_04850"/>